<feature type="transmembrane region" description="Helical" evidence="1">
    <location>
        <begin position="278"/>
        <end position="296"/>
    </location>
</feature>
<feature type="transmembrane region" description="Helical" evidence="1">
    <location>
        <begin position="429"/>
        <end position="448"/>
    </location>
</feature>
<dbReference type="AlphaFoldDB" id="A0A380KYN0"/>
<keyword evidence="1" id="KW-0812">Transmembrane</keyword>
<dbReference type="Proteomes" id="UP000254634">
    <property type="component" value="Unassembled WGS sequence"/>
</dbReference>
<gene>
    <name evidence="2" type="ORF">NCTC13765_01235</name>
</gene>
<keyword evidence="1" id="KW-1133">Transmembrane helix</keyword>
<feature type="transmembrane region" description="Helical" evidence="1">
    <location>
        <begin position="54"/>
        <end position="70"/>
    </location>
</feature>
<feature type="transmembrane region" description="Helical" evidence="1">
    <location>
        <begin position="232"/>
        <end position="250"/>
    </location>
</feature>
<proteinExistence type="predicted"/>
<keyword evidence="3" id="KW-1185">Reference proteome</keyword>
<sequence length="511" mass="59509">MLKKLSEGLFEFGYFILLSLAALVFLFLSIQILLGGTYIPLRIAEGIEFHSQSGSFYLFLLTFFLLLLLVRRLLKKFTEKQLFCAFSLLYLVAGAYLILNVPSMIRADAKHVYLAGMAFNQGDYSSLTTVGAYMYRNPHQLGLLTLERFYAFIYPAPRLIFIFNLAFTIGNNFLLYKVTDRLLGRSMVNKYLIFLSFLFLPHFFFILFAYGSTPGIFFGLFALYHLIKLEQTSNWSSLFLATVGISLACLIRNNYFIFGLTLIACLLLSLLHKWQWKKILAVLLIAIGMVLPSKMLNHYYEGLIKQPIGEGTPKIAYITMGLRDDPHRQTLGGWYDAYNTKILKRNKYDEKKATQMATVDLEKLIINFVQKPDYAVKFFYEKIKSTWTEPTFQSIWTGPQLERRQKTQTKVLQSIYEEKTGYHILNQFGMVYLATIYLLVFAFILHRLVWSREGLRPFSLYPYIFFLGGFVFHIFWETKSQYVYIYILLLLPVAARALNWMGEWLDKRKLL</sequence>
<feature type="transmembrane region" description="Helical" evidence="1">
    <location>
        <begin position="12"/>
        <end position="34"/>
    </location>
</feature>
<accession>A0A380KYN0</accession>
<name>A0A380KYN0_9STRE</name>
<dbReference type="EMBL" id="UHFR01000005">
    <property type="protein sequence ID" value="SUN76735.1"/>
    <property type="molecule type" value="Genomic_DNA"/>
</dbReference>
<dbReference type="OrthoDB" id="1998185at2"/>
<organism evidence="2 3">
    <name type="scientific">Streptococcus massiliensis</name>
    <dbReference type="NCBI Taxonomy" id="313439"/>
    <lineage>
        <taxon>Bacteria</taxon>
        <taxon>Bacillati</taxon>
        <taxon>Bacillota</taxon>
        <taxon>Bacilli</taxon>
        <taxon>Lactobacillales</taxon>
        <taxon>Streptococcaceae</taxon>
        <taxon>Streptococcus</taxon>
    </lineage>
</organism>
<dbReference type="RefSeq" id="WP_018370720.1">
    <property type="nucleotide sequence ID" value="NZ_UHFR01000005.1"/>
</dbReference>
<feature type="transmembrane region" description="Helical" evidence="1">
    <location>
        <begin position="483"/>
        <end position="502"/>
    </location>
</feature>
<evidence type="ECO:0000256" key="1">
    <source>
        <dbReference type="SAM" id="Phobius"/>
    </source>
</evidence>
<reference evidence="2" key="1">
    <citation type="submission" date="2018-06" db="EMBL/GenBank/DDBJ databases">
        <authorList>
            <consortium name="Pathogen Informatics"/>
            <person name="Doyle S."/>
        </authorList>
    </citation>
    <scope>NUCLEOTIDE SEQUENCE [LARGE SCALE GENOMIC DNA]</scope>
    <source>
        <strain evidence="2">NCTC13765</strain>
    </source>
</reference>
<feature type="transmembrane region" description="Helical" evidence="1">
    <location>
        <begin position="460"/>
        <end position="476"/>
    </location>
</feature>
<feature type="transmembrane region" description="Helical" evidence="1">
    <location>
        <begin position="255"/>
        <end position="272"/>
    </location>
</feature>
<protein>
    <submittedName>
        <fullName evidence="2">Predicted integral membrane protein</fullName>
    </submittedName>
</protein>
<dbReference type="STRING" id="1123307.GCA_000380065_00035"/>
<keyword evidence="1" id="KW-0472">Membrane</keyword>
<evidence type="ECO:0000313" key="2">
    <source>
        <dbReference type="EMBL" id="SUN76735.1"/>
    </source>
</evidence>
<evidence type="ECO:0000313" key="3">
    <source>
        <dbReference type="Proteomes" id="UP000254634"/>
    </source>
</evidence>
<feature type="transmembrane region" description="Helical" evidence="1">
    <location>
        <begin position="82"/>
        <end position="99"/>
    </location>
</feature>
<feature type="transmembrane region" description="Helical" evidence="1">
    <location>
        <begin position="159"/>
        <end position="179"/>
    </location>
</feature>